<proteinExistence type="predicted"/>
<comment type="caution">
    <text evidence="4">The sequence shown here is derived from an EMBL/GenBank/DDBJ whole genome shotgun (WGS) entry which is preliminary data.</text>
</comment>
<dbReference type="Proteomes" id="UP001597338">
    <property type="component" value="Unassembled WGS sequence"/>
</dbReference>
<protein>
    <submittedName>
        <fullName evidence="4">Helix-turn-helix transcriptional regulator</fullName>
    </submittedName>
</protein>
<organism evidence="4 5">
    <name type="scientific">Promicromonospora aerolata</name>
    <dbReference type="NCBI Taxonomy" id="195749"/>
    <lineage>
        <taxon>Bacteria</taxon>
        <taxon>Bacillati</taxon>
        <taxon>Actinomycetota</taxon>
        <taxon>Actinomycetes</taxon>
        <taxon>Micrococcales</taxon>
        <taxon>Promicromonosporaceae</taxon>
        <taxon>Promicromonospora</taxon>
    </lineage>
</organism>
<dbReference type="Pfam" id="PF13280">
    <property type="entry name" value="WYL"/>
    <property type="match status" value="1"/>
</dbReference>
<dbReference type="InterPro" id="IPR036390">
    <property type="entry name" value="WH_DNA-bd_sf"/>
</dbReference>
<dbReference type="Gene3D" id="1.10.10.10">
    <property type="entry name" value="Winged helix-like DNA-binding domain superfamily/Winged helix DNA-binding domain"/>
    <property type="match status" value="1"/>
</dbReference>
<dbReference type="PANTHER" id="PTHR34580:SF3">
    <property type="entry name" value="PROTEIN PAFB"/>
    <property type="match status" value="1"/>
</dbReference>
<reference evidence="5" key="1">
    <citation type="journal article" date="2019" name="Int. J. Syst. Evol. Microbiol.">
        <title>The Global Catalogue of Microorganisms (GCM) 10K type strain sequencing project: providing services to taxonomists for standard genome sequencing and annotation.</title>
        <authorList>
            <consortium name="The Broad Institute Genomics Platform"/>
            <consortium name="The Broad Institute Genome Sequencing Center for Infectious Disease"/>
            <person name="Wu L."/>
            <person name="Ma J."/>
        </authorList>
    </citation>
    <scope>NUCLEOTIDE SEQUENCE [LARGE SCALE GENOMIC DNA]</scope>
    <source>
        <strain evidence="5">CCM 7043</strain>
    </source>
</reference>
<dbReference type="RefSeq" id="WP_377197055.1">
    <property type="nucleotide sequence ID" value="NZ_JBHUHF010000001.1"/>
</dbReference>
<dbReference type="InterPro" id="IPR036388">
    <property type="entry name" value="WH-like_DNA-bd_sf"/>
</dbReference>
<evidence type="ECO:0000256" key="2">
    <source>
        <dbReference type="ARBA" id="ARBA00023163"/>
    </source>
</evidence>
<evidence type="ECO:0000256" key="1">
    <source>
        <dbReference type="ARBA" id="ARBA00023015"/>
    </source>
</evidence>
<dbReference type="InterPro" id="IPR057727">
    <property type="entry name" value="WCX_dom"/>
</dbReference>
<keyword evidence="1" id="KW-0805">Transcription regulation</keyword>
<feature type="domain" description="HTH deoR-type" evidence="3">
    <location>
        <begin position="4"/>
        <end position="59"/>
    </location>
</feature>
<dbReference type="PROSITE" id="PS52050">
    <property type="entry name" value="WYL"/>
    <property type="match status" value="1"/>
</dbReference>
<dbReference type="InterPro" id="IPR026881">
    <property type="entry name" value="WYL_dom"/>
</dbReference>
<keyword evidence="2" id="KW-0804">Transcription</keyword>
<gene>
    <name evidence="4" type="ORF">ACFSL2_06435</name>
</gene>
<dbReference type="EMBL" id="JBHUHF010000001">
    <property type="protein sequence ID" value="MFD2025146.1"/>
    <property type="molecule type" value="Genomic_DNA"/>
</dbReference>
<evidence type="ECO:0000259" key="3">
    <source>
        <dbReference type="PROSITE" id="PS51000"/>
    </source>
</evidence>
<name>A0ABW4V2Y6_9MICO</name>
<accession>A0ABW4V2Y6</accession>
<dbReference type="PROSITE" id="PS51000">
    <property type="entry name" value="HTH_DEOR_2"/>
    <property type="match status" value="1"/>
</dbReference>
<dbReference type="Pfam" id="PF08279">
    <property type="entry name" value="HTH_11"/>
    <property type="match status" value="1"/>
</dbReference>
<dbReference type="SUPFAM" id="SSF46785">
    <property type="entry name" value="Winged helix' DNA-binding domain"/>
    <property type="match status" value="1"/>
</dbReference>
<keyword evidence="5" id="KW-1185">Reference proteome</keyword>
<sequence length="331" mass="36304">MLETSARLLRLLSLLQLPRDWSGPELAERLGVSGRTVRTDVQRLRELGYPVAATRGNVGGYRLGAGADLPPLLLDDDEAVAVTVGLRTATGGAVAGIEEASLRALVKLDQVMPSRLRRRVGALQAYTVPVPRDDQGPTVDPEILTTLAAVCRDRERLRFDYADHTGEATVRAVEPYRLVSWGRRWYLFAWDLDRGGWRTFRADRMRPRIPTGPRFTPRELPDDVAAYVSSRVSAAAWRYRARVVVHAPAEVVGERISPAAGVVEPVDEHTCVLDTGADTVETLGVYLGLLDAEFDVTSPPELVAHLRRLAGRYARSTEQSADPPAQGSRPG</sequence>
<dbReference type="Pfam" id="PF25583">
    <property type="entry name" value="WCX"/>
    <property type="match status" value="1"/>
</dbReference>
<dbReference type="InterPro" id="IPR001034">
    <property type="entry name" value="DeoR_HTH"/>
</dbReference>
<dbReference type="InterPro" id="IPR013196">
    <property type="entry name" value="HTH_11"/>
</dbReference>
<dbReference type="InterPro" id="IPR051534">
    <property type="entry name" value="CBASS_pafABC_assoc_protein"/>
</dbReference>
<dbReference type="PANTHER" id="PTHR34580">
    <property type="match status" value="1"/>
</dbReference>
<evidence type="ECO:0000313" key="5">
    <source>
        <dbReference type="Proteomes" id="UP001597338"/>
    </source>
</evidence>
<evidence type="ECO:0000313" key="4">
    <source>
        <dbReference type="EMBL" id="MFD2025146.1"/>
    </source>
</evidence>